<evidence type="ECO:0000256" key="3">
    <source>
        <dbReference type="ARBA" id="ARBA00023002"/>
    </source>
</evidence>
<keyword evidence="7" id="KW-0503">Monooxygenase</keyword>
<dbReference type="AlphaFoldDB" id="A0A210Q9Y1"/>
<comment type="cofactor">
    <cofactor evidence="5">
        <name>Fe(2+)</name>
        <dbReference type="ChEBI" id="CHEBI:29033"/>
    </cofactor>
    <text evidence="5">Binds 1 Fe(2+) ion per subunit.</text>
</comment>
<dbReference type="PANTHER" id="PTHR10543:SF24">
    <property type="entry name" value="CAROTENOID ISOMEROOXYGENASE"/>
    <property type="match status" value="1"/>
</dbReference>
<keyword evidence="8" id="KW-1185">Reference proteome</keyword>
<dbReference type="GO" id="GO:0010436">
    <property type="term" value="F:carotenoid dioxygenase activity"/>
    <property type="evidence" value="ECO:0007669"/>
    <property type="project" value="TreeGrafter"/>
</dbReference>
<evidence type="ECO:0000256" key="4">
    <source>
        <dbReference type="ARBA" id="ARBA00023004"/>
    </source>
</evidence>
<keyword evidence="4 5" id="KW-0408">Iron</keyword>
<evidence type="ECO:0000313" key="8">
    <source>
        <dbReference type="Proteomes" id="UP000242188"/>
    </source>
</evidence>
<gene>
    <name evidence="7" type="ORF">KP79_PYT07069</name>
</gene>
<keyword evidence="2 5" id="KW-0479">Metal-binding</keyword>
<keyword evidence="6" id="KW-0732">Signal</keyword>
<dbReference type="STRING" id="6573.A0A210Q9Y1"/>
<comment type="similarity">
    <text evidence="1">Belongs to the carotenoid oxygenase family.</text>
</comment>
<dbReference type="OrthoDB" id="407010at2759"/>
<dbReference type="Proteomes" id="UP000242188">
    <property type="component" value="Unassembled WGS sequence"/>
</dbReference>
<dbReference type="GO" id="GO:0003834">
    <property type="term" value="F:beta-carotene 15,15'-dioxygenase activity"/>
    <property type="evidence" value="ECO:0007669"/>
    <property type="project" value="TreeGrafter"/>
</dbReference>
<feature type="binding site" evidence="5">
    <location>
        <position position="326"/>
    </location>
    <ligand>
        <name>Fe cation</name>
        <dbReference type="ChEBI" id="CHEBI:24875"/>
        <note>catalytic</note>
    </ligand>
</feature>
<feature type="signal peptide" evidence="6">
    <location>
        <begin position="1"/>
        <end position="24"/>
    </location>
</feature>
<evidence type="ECO:0000256" key="5">
    <source>
        <dbReference type="PIRSR" id="PIRSR604294-1"/>
    </source>
</evidence>
<dbReference type="GO" id="GO:0004497">
    <property type="term" value="F:monooxygenase activity"/>
    <property type="evidence" value="ECO:0007669"/>
    <property type="project" value="UniProtKB-KW"/>
</dbReference>
<organism evidence="7 8">
    <name type="scientific">Mizuhopecten yessoensis</name>
    <name type="common">Japanese scallop</name>
    <name type="synonym">Patinopecten yessoensis</name>
    <dbReference type="NCBI Taxonomy" id="6573"/>
    <lineage>
        <taxon>Eukaryota</taxon>
        <taxon>Metazoa</taxon>
        <taxon>Spiralia</taxon>
        <taxon>Lophotrochozoa</taxon>
        <taxon>Mollusca</taxon>
        <taxon>Bivalvia</taxon>
        <taxon>Autobranchia</taxon>
        <taxon>Pteriomorphia</taxon>
        <taxon>Pectinida</taxon>
        <taxon>Pectinoidea</taxon>
        <taxon>Pectinidae</taxon>
        <taxon>Mizuhopecten</taxon>
    </lineage>
</organism>
<reference evidence="7 8" key="1">
    <citation type="journal article" date="2017" name="Nat. Ecol. Evol.">
        <title>Scallop genome provides insights into evolution of bilaterian karyotype and development.</title>
        <authorList>
            <person name="Wang S."/>
            <person name="Zhang J."/>
            <person name="Jiao W."/>
            <person name="Li J."/>
            <person name="Xun X."/>
            <person name="Sun Y."/>
            <person name="Guo X."/>
            <person name="Huan P."/>
            <person name="Dong B."/>
            <person name="Zhang L."/>
            <person name="Hu X."/>
            <person name="Sun X."/>
            <person name="Wang J."/>
            <person name="Zhao C."/>
            <person name="Wang Y."/>
            <person name="Wang D."/>
            <person name="Huang X."/>
            <person name="Wang R."/>
            <person name="Lv J."/>
            <person name="Li Y."/>
            <person name="Zhang Z."/>
            <person name="Liu B."/>
            <person name="Lu W."/>
            <person name="Hui Y."/>
            <person name="Liang J."/>
            <person name="Zhou Z."/>
            <person name="Hou R."/>
            <person name="Li X."/>
            <person name="Liu Y."/>
            <person name="Li H."/>
            <person name="Ning X."/>
            <person name="Lin Y."/>
            <person name="Zhao L."/>
            <person name="Xing Q."/>
            <person name="Dou J."/>
            <person name="Li Y."/>
            <person name="Mao J."/>
            <person name="Guo H."/>
            <person name="Dou H."/>
            <person name="Li T."/>
            <person name="Mu C."/>
            <person name="Jiang W."/>
            <person name="Fu Q."/>
            <person name="Fu X."/>
            <person name="Miao Y."/>
            <person name="Liu J."/>
            <person name="Yu Q."/>
            <person name="Li R."/>
            <person name="Liao H."/>
            <person name="Li X."/>
            <person name="Kong Y."/>
            <person name="Jiang Z."/>
            <person name="Chourrout D."/>
            <person name="Li R."/>
            <person name="Bao Z."/>
        </authorList>
    </citation>
    <scope>NUCLEOTIDE SEQUENCE [LARGE SCALE GENOMIC DNA]</scope>
    <source>
        <strain evidence="7 8">PY_sf001</strain>
    </source>
</reference>
<comment type="caution">
    <text evidence="7">The sequence shown here is derived from an EMBL/GenBank/DDBJ whole genome shotgun (WGS) entry which is preliminary data.</text>
</comment>
<feature type="binding site" evidence="5">
    <location>
        <position position="518"/>
    </location>
    <ligand>
        <name>Fe cation</name>
        <dbReference type="ChEBI" id="CHEBI:24875"/>
        <note>catalytic</note>
    </ligand>
</feature>
<name>A0A210Q9Y1_MIZYE</name>
<dbReference type="PANTHER" id="PTHR10543">
    <property type="entry name" value="BETA-CAROTENE DIOXYGENASE"/>
    <property type="match status" value="1"/>
</dbReference>
<keyword evidence="3" id="KW-0560">Oxidoreductase</keyword>
<dbReference type="EMBL" id="NEDP02004470">
    <property type="protein sequence ID" value="OWF45550.1"/>
    <property type="molecule type" value="Genomic_DNA"/>
</dbReference>
<sequence length="526" mass="59589">MTISEGFLGVLACALLLLFVSVAGDDGAEGFETWFTTNKDEMENTPIYFDNPLPKWLKGTLIRNGPGQFEMGQRKFLNAIDGYAKLSSWAFPGNGSAYFSTKFIRSKSYVNAVSKDDILPFLSFDAVDPPFNDFQKLESVLNELDNMNVNVYKFLDQGKPVFAALSDTWKLYEVNESLTTLKSVNVPHPEKVPAENVGFITSMSCAHPVNEYGSSDTYFNFYTSLSLTPGVKHRLTLVRIKSMVDRQVIAEWETDKAAYMHSFSVTPNYVIFFVAPYYINIEELLMHASVKDGLDWFSKENTSVYIVNIKTGQIHDMAIPNMMALHHINAFEFPDGRIVVDVAAHRDPFFSTAFKMSTIHNATARASIKTTNLVKRFIFDIERNRYTEQTFKDSDKYQCASKLEVPTVNENYRSKPYCFVYGGVYNYDGKDFAHIPLVKKDLCSQQGDKALYIPNHYPTEAWFIPLPPEVAKTEDDGYLISSFLDGTTKQSYVAIIDPKNMTITHKAMLPTVVPFTIHGRFFQDSV</sequence>
<dbReference type="InterPro" id="IPR004294">
    <property type="entry name" value="Carotenoid_Oase"/>
</dbReference>
<evidence type="ECO:0000256" key="2">
    <source>
        <dbReference type="ARBA" id="ARBA00022723"/>
    </source>
</evidence>
<feature type="chain" id="PRO_5013052588" evidence="6">
    <location>
        <begin position="25"/>
        <end position="526"/>
    </location>
</feature>
<dbReference type="GO" id="GO:0042574">
    <property type="term" value="P:retinal metabolic process"/>
    <property type="evidence" value="ECO:0007669"/>
    <property type="project" value="TreeGrafter"/>
</dbReference>
<proteinExistence type="inferred from homology"/>
<dbReference type="GO" id="GO:0046872">
    <property type="term" value="F:metal ion binding"/>
    <property type="evidence" value="ECO:0007669"/>
    <property type="project" value="UniProtKB-KW"/>
</dbReference>
<evidence type="ECO:0000313" key="7">
    <source>
        <dbReference type="EMBL" id="OWF45550.1"/>
    </source>
</evidence>
<dbReference type="GO" id="GO:0016121">
    <property type="term" value="P:carotene catabolic process"/>
    <property type="evidence" value="ECO:0007669"/>
    <property type="project" value="TreeGrafter"/>
</dbReference>
<evidence type="ECO:0000256" key="1">
    <source>
        <dbReference type="ARBA" id="ARBA00006787"/>
    </source>
</evidence>
<feature type="binding site" evidence="5">
    <location>
        <position position="261"/>
    </location>
    <ligand>
        <name>Fe cation</name>
        <dbReference type="ChEBI" id="CHEBI:24875"/>
        <note>catalytic</note>
    </ligand>
</feature>
<evidence type="ECO:0000256" key="6">
    <source>
        <dbReference type="SAM" id="SignalP"/>
    </source>
</evidence>
<protein>
    <submittedName>
        <fullName evidence="7">Beta,beta-carotene 15,15'-monooxygenase</fullName>
    </submittedName>
</protein>
<feature type="binding site" evidence="5">
    <location>
        <position position="207"/>
    </location>
    <ligand>
        <name>Fe cation</name>
        <dbReference type="ChEBI" id="CHEBI:24875"/>
        <note>catalytic</note>
    </ligand>
</feature>
<accession>A0A210Q9Y1</accession>
<dbReference type="Pfam" id="PF03055">
    <property type="entry name" value="RPE65"/>
    <property type="match status" value="1"/>
</dbReference>